<dbReference type="PANTHER" id="PTHR46586:SF3">
    <property type="entry name" value="ANKYRIN REPEAT-CONTAINING PROTEIN"/>
    <property type="match status" value="1"/>
</dbReference>
<dbReference type="AlphaFoldDB" id="A0A8T1WDK0"/>
<reference evidence="1" key="1">
    <citation type="submission" date="2021-02" db="EMBL/GenBank/DDBJ databases">
        <authorList>
            <person name="Palmer J.M."/>
        </authorList>
    </citation>
    <scope>NUCLEOTIDE SEQUENCE</scope>
    <source>
        <strain evidence="1">SCRP734</strain>
    </source>
</reference>
<dbReference type="InterPro" id="IPR052050">
    <property type="entry name" value="SecEffector_AnkRepeat"/>
</dbReference>
<proteinExistence type="predicted"/>
<accession>A0A8T1WDK0</accession>
<protein>
    <recommendedName>
        <fullName evidence="3">Ankyrin repeat protein</fullName>
    </recommendedName>
</protein>
<gene>
    <name evidence="1" type="ORF">PHYPSEUDO_006847</name>
</gene>
<keyword evidence="2" id="KW-1185">Reference proteome</keyword>
<evidence type="ECO:0008006" key="3">
    <source>
        <dbReference type="Google" id="ProtNLM"/>
    </source>
</evidence>
<dbReference type="OrthoDB" id="7464126at2759"/>
<organism evidence="1 2">
    <name type="scientific">Phytophthora pseudosyringae</name>
    <dbReference type="NCBI Taxonomy" id="221518"/>
    <lineage>
        <taxon>Eukaryota</taxon>
        <taxon>Sar</taxon>
        <taxon>Stramenopiles</taxon>
        <taxon>Oomycota</taxon>
        <taxon>Peronosporomycetes</taxon>
        <taxon>Peronosporales</taxon>
        <taxon>Peronosporaceae</taxon>
        <taxon>Phytophthora</taxon>
    </lineage>
</organism>
<comment type="caution">
    <text evidence="1">The sequence shown here is derived from an EMBL/GenBank/DDBJ whole genome shotgun (WGS) entry which is preliminary data.</text>
</comment>
<evidence type="ECO:0000313" key="2">
    <source>
        <dbReference type="Proteomes" id="UP000694044"/>
    </source>
</evidence>
<dbReference type="Proteomes" id="UP000694044">
    <property type="component" value="Unassembled WGS sequence"/>
</dbReference>
<evidence type="ECO:0000313" key="1">
    <source>
        <dbReference type="EMBL" id="KAG7390728.1"/>
    </source>
</evidence>
<name>A0A8T1WDK0_9STRA</name>
<dbReference type="PANTHER" id="PTHR46586">
    <property type="entry name" value="ANKYRIN REPEAT-CONTAINING PROTEIN"/>
    <property type="match status" value="1"/>
</dbReference>
<dbReference type="EMBL" id="JAGDFM010000028">
    <property type="protein sequence ID" value="KAG7390728.1"/>
    <property type="molecule type" value="Genomic_DNA"/>
</dbReference>
<sequence length="347" mass="38066">MASSPPASTLVLANRPLFRLIMAFIDGVPGRVVSLVGAFQCGQRGVPWSTPGALPRAAIQRGDLETLRHLRTLSTTKTFGSRPELAFDGAVRCAIRFGRLEILRYLADTGLLLDENWTTGSTGRTVGSTLLGWAVRYSEALASTKELEIVEWVARNYSSSALRDVTAEELSRARVPVLRFLKARGLATSGFDDPRLADLVATMGKMETLRFLLETEDEAINGHVEVVIFLGEHRHEGPHEYALERAAAQGNVDCVDALIRCSICGCLFEARRAALQAGHPRVAALLSAWMNPDVRSCSSMYNHVRPGPRWCQRLSQTEKLFEAVPASKKTMNECEVEMPSSVQKPTG</sequence>